<protein>
    <submittedName>
        <fullName evidence="2">Uncharacterized protein</fullName>
    </submittedName>
</protein>
<feature type="compositionally biased region" description="Basic and acidic residues" evidence="1">
    <location>
        <begin position="22"/>
        <end position="38"/>
    </location>
</feature>
<feature type="region of interest" description="Disordered" evidence="1">
    <location>
        <begin position="1"/>
        <end position="76"/>
    </location>
</feature>
<name>A0AAU7JBT8_9HYPH</name>
<dbReference type="RefSeq" id="WP_406854570.1">
    <property type="nucleotide sequence ID" value="NZ_CP157484.1"/>
</dbReference>
<evidence type="ECO:0000313" key="2">
    <source>
        <dbReference type="EMBL" id="XBO37743.1"/>
    </source>
</evidence>
<evidence type="ECO:0000256" key="1">
    <source>
        <dbReference type="SAM" id="MobiDB-lite"/>
    </source>
</evidence>
<organism evidence="2">
    <name type="scientific">Alsobacter sp. KACC 23698</name>
    <dbReference type="NCBI Taxonomy" id="3149229"/>
    <lineage>
        <taxon>Bacteria</taxon>
        <taxon>Pseudomonadati</taxon>
        <taxon>Pseudomonadota</taxon>
        <taxon>Alphaproteobacteria</taxon>
        <taxon>Hyphomicrobiales</taxon>
        <taxon>Alsobacteraceae</taxon>
        <taxon>Alsobacter</taxon>
    </lineage>
</organism>
<sequence length="76" mass="7667">MATGSKTPDQRPGADSLPAEGAADRPEGRRPQRRDDAGALHPAGPHASPELTDEEKTPGAGALPDVKSGETDPGSG</sequence>
<reference evidence="2" key="1">
    <citation type="submission" date="2024-05" db="EMBL/GenBank/DDBJ databases">
        <authorList>
            <person name="Kim S."/>
            <person name="Heo J."/>
            <person name="Choi H."/>
            <person name="Choi Y."/>
            <person name="Kwon S.-W."/>
            <person name="Kim Y."/>
        </authorList>
    </citation>
    <scope>NUCLEOTIDE SEQUENCE</scope>
    <source>
        <strain evidence="2">KACC 23698</strain>
    </source>
</reference>
<proteinExistence type="predicted"/>
<accession>A0AAU7JBT8</accession>
<dbReference type="EMBL" id="CP157484">
    <property type="protein sequence ID" value="XBO37743.1"/>
    <property type="molecule type" value="Genomic_DNA"/>
</dbReference>
<gene>
    <name evidence="2" type="ORF">ABEG18_18735</name>
</gene>
<dbReference type="AlphaFoldDB" id="A0AAU7JBT8"/>